<keyword evidence="3" id="KW-1185">Reference proteome</keyword>
<dbReference type="EMBL" id="UWPJ01000028">
    <property type="protein sequence ID" value="VCU71641.1"/>
    <property type="molecule type" value="Genomic_DNA"/>
</dbReference>
<feature type="compositionally biased region" description="Basic and acidic residues" evidence="1">
    <location>
        <begin position="181"/>
        <end position="195"/>
    </location>
</feature>
<gene>
    <name evidence="2" type="ORF">PIGHUM_03727</name>
</gene>
<accession>A0A3P4B6U3</accession>
<protein>
    <recommendedName>
        <fullName evidence="4">Periplasmic protein</fullName>
    </recommendedName>
</protein>
<evidence type="ECO:0008006" key="4">
    <source>
        <dbReference type="Google" id="ProtNLM"/>
    </source>
</evidence>
<evidence type="ECO:0000256" key="1">
    <source>
        <dbReference type="SAM" id="MobiDB-lite"/>
    </source>
</evidence>
<dbReference type="GO" id="GO:0042597">
    <property type="term" value="C:periplasmic space"/>
    <property type="evidence" value="ECO:0007669"/>
    <property type="project" value="InterPro"/>
</dbReference>
<organism evidence="2 3">
    <name type="scientific">Pigmentiphaga humi</name>
    <dbReference type="NCBI Taxonomy" id="2478468"/>
    <lineage>
        <taxon>Bacteria</taxon>
        <taxon>Pseudomonadati</taxon>
        <taxon>Pseudomonadota</taxon>
        <taxon>Betaproteobacteria</taxon>
        <taxon>Burkholderiales</taxon>
        <taxon>Alcaligenaceae</taxon>
        <taxon>Pigmentiphaga</taxon>
    </lineage>
</organism>
<dbReference type="OrthoDB" id="8685247at2"/>
<reference evidence="2 3" key="1">
    <citation type="submission" date="2018-10" db="EMBL/GenBank/DDBJ databases">
        <authorList>
            <person name="Criscuolo A."/>
        </authorList>
    </citation>
    <scope>NUCLEOTIDE SEQUENCE [LARGE SCALE GENOMIC DNA]</scope>
    <source>
        <strain evidence="2">DnA1</strain>
    </source>
</reference>
<evidence type="ECO:0000313" key="2">
    <source>
        <dbReference type="EMBL" id="VCU71641.1"/>
    </source>
</evidence>
<feature type="region of interest" description="Disordered" evidence="1">
    <location>
        <begin position="28"/>
        <end position="58"/>
    </location>
</feature>
<sequence>MKTTKNTLRTMALALVLATGGAGVLQAAHAQAPAEPPPAPQAGQSVAPPAPRAEGHRFKHPPRAAMHHRAFAGPMAESPMFMLGHLKSRLGLNESQQKLWDKARDLSREAGQAMRAQRGEDVKALRAQAEAGPLDLRALAAKRDASRNAIKPKLDASRDAWLAAYDSLDGKQKQIVADSVKKRFERQERKADKHRQVPRSAQPAAPATN</sequence>
<proteinExistence type="predicted"/>
<dbReference type="RefSeq" id="WP_160142351.1">
    <property type="nucleotide sequence ID" value="NZ_UWPJ01000028.1"/>
</dbReference>
<dbReference type="InterPro" id="IPR012899">
    <property type="entry name" value="LTXXQ"/>
</dbReference>
<feature type="region of interest" description="Disordered" evidence="1">
    <location>
        <begin position="181"/>
        <end position="209"/>
    </location>
</feature>
<evidence type="ECO:0000313" key="3">
    <source>
        <dbReference type="Proteomes" id="UP000277294"/>
    </source>
</evidence>
<name>A0A3P4B6U3_9BURK</name>
<dbReference type="AlphaFoldDB" id="A0A3P4B6U3"/>
<dbReference type="Proteomes" id="UP000277294">
    <property type="component" value="Unassembled WGS sequence"/>
</dbReference>
<dbReference type="Pfam" id="PF07813">
    <property type="entry name" value="LTXXQ"/>
    <property type="match status" value="1"/>
</dbReference>